<protein>
    <submittedName>
        <fullName evidence="4">Porin family protein</fullName>
    </submittedName>
</protein>
<keyword evidence="5" id="KW-1185">Reference proteome</keyword>
<gene>
    <name evidence="4" type="ORF">E5672_05590</name>
</gene>
<dbReference type="Proteomes" id="UP000305471">
    <property type="component" value="Unassembled WGS sequence"/>
</dbReference>
<comment type="caution">
    <text evidence="4">The sequence shown here is derived from an EMBL/GenBank/DDBJ whole genome shotgun (WGS) entry which is preliminary data.</text>
</comment>
<sequence length="221" mass="24321">MILLPLRQILFMEIKMKTSLNKKLIALFTCTALSSFNALANIEVGLSLGTSKPKNYDQCACTPDGSIVDIEAEVDIDLAFAQMRYVFDNGVFVELRHGKGFSKSESRVTPRGGETVRGLDIELDGLTNASIGYRFLADQTLSPYVMVGTTTNIVLTAFLPDGPKFDRENYSNEFSYGAGVNWNLSENILVGLEYFQYSNGDLGGTGEVDLSTWSASIAYRF</sequence>
<evidence type="ECO:0000256" key="1">
    <source>
        <dbReference type="ARBA" id="ARBA00022729"/>
    </source>
</evidence>
<dbReference type="Pfam" id="PF13505">
    <property type="entry name" value="OMP_b-brl"/>
    <property type="match status" value="1"/>
</dbReference>
<dbReference type="InterPro" id="IPR011250">
    <property type="entry name" value="OMP/PagP_B-barrel"/>
</dbReference>
<feature type="chain" id="PRO_5020994187" evidence="2">
    <location>
        <begin position="41"/>
        <end position="221"/>
    </location>
</feature>
<dbReference type="InterPro" id="IPR027385">
    <property type="entry name" value="Beta-barrel_OMP"/>
</dbReference>
<keyword evidence="1 2" id="KW-0732">Signal</keyword>
<organism evidence="4 5">
    <name type="scientific">Alteromonas portus</name>
    <dbReference type="NCBI Taxonomy" id="2565549"/>
    <lineage>
        <taxon>Bacteria</taxon>
        <taxon>Pseudomonadati</taxon>
        <taxon>Pseudomonadota</taxon>
        <taxon>Gammaproteobacteria</taxon>
        <taxon>Alteromonadales</taxon>
        <taxon>Alteromonadaceae</taxon>
        <taxon>Alteromonas/Salinimonas group</taxon>
        <taxon>Alteromonas</taxon>
    </lineage>
</organism>
<evidence type="ECO:0000313" key="4">
    <source>
        <dbReference type="EMBL" id="TKB04276.1"/>
    </source>
</evidence>
<dbReference type="EMBL" id="SWCO01000002">
    <property type="protein sequence ID" value="TKB04276.1"/>
    <property type="molecule type" value="Genomic_DNA"/>
</dbReference>
<evidence type="ECO:0000256" key="2">
    <source>
        <dbReference type="SAM" id="SignalP"/>
    </source>
</evidence>
<evidence type="ECO:0000259" key="3">
    <source>
        <dbReference type="Pfam" id="PF13505"/>
    </source>
</evidence>
<feature type="domain" description="Outer membrane protein beta-barrel" evidence="3">
    <location>
        <begin position="27"/>
        <end position="221"/>
    </location>
</feature>
<evidence type="ECO:0000313" key="5">
    <source>
        <dbReference type="Proteomes" id="UP000305471"/>
    </source>
</evidence>
<proteinExistence type="predicted"/>
<feature type="signal peptide" evidence="2">
    <location>
        <begin position="1"/>
        <end position="40"/>
    </location>
</feature>
<dbReference type="SUPFAM" id="SSF56925">
    <property type="entry name" value="OMPA-like"/>
    <property type="match status" value="1"/>
</dbReference>
<dbReference type="AlphaFoldDB" id="A0A4V5NNL7"/>
<dbReference type="Gene3D" id="2.40.160.20">
    <property type="match status" value="1"/>
</dbReference>
<name>A0A4V5NNL7_9ALTE</name>
<reference evidence="4 5" key="1">
    <citation type="submission" date="2019-04" db="EMBL/GenBank/DDBJ databases">
        <title>Alteromonas portus sp. nov., an alginate lyase-excreting marine bacterium.</title>
        <authorList>
            <person name="Huang H."/>
            <person name="Mo K."/>
            <person name="Bao S."/>
        </authorList>
    </citation>
    <scope>NUCLEOTIDE SEQUENCE [LARGE SCALE GENOMIC DNA]</scope>
    <source>
        <strain evidence="4 5">HB161718</strain>
    </source>
</reference>
<accession>A0A4V5NNL7</accession>